<name>A0A7Y9K2G1_9SPHN</name>
<organism evidence="1 2">
    <name type="scientific">Sphingomonas melonis</name>
    <dbReference type="NCBI Taxonomy" id="152682"/>
    <lineage>
        <taxon>Bacteria</taxon>
        <taxon>Pseudomonadati</taxon>
        <taxon>Pseudomonadota</taxon>
        <taxon>Alphaproteobacteria</taxon>
        <taxon>Sphingomonadales</taxon>
        <taxon>Sphingomonadaceae</taxon>
        <taxon>Sphingomonas</taxon>
    </lineage>
</organism>
<dbReference type="AlphaFoldDB" id="A0A7Y9K2G1"/>
<evidence type="ECO:0008006" key="3">
    <source>
        <dbReference type="Google" id="ProtNLM"/>
    </source>
</evidence>
<accession>A0A7Y9K2G1</accession>
<reference evidence="1 2" key="2">
    <citation type="submission" date="2020-08" db="EMBL/GenBank/DDBJ databases">
        <title>The Agave Microbiome: Exploring the role of microbial communities in plant adaptations to desert environments.</title>
        <authorList>
            <person name="Partida-Martinez L.P."/>
        </authorList>
    </citation>
    <scope>NUCLEOTIDE SEQUENCE [LARGE SCALE GENOMIC DNA]</scope>
    <source>
        <strain evidence="1 2">AS2.3</strain>
    </source>
</reference>
<dbReference type="PANTHER" id="PTHR42935:SF1">
    <property type="entry name" value="SLR0930 PROTEIN"/>
    <property type="match status" value="1"/>
</dbReference>
<dbReference type="EMBL" id="JACCBY010000003">
    <property type="protein sequence ID" value="NYD90872.1"/>
    <property type="molecule type" value="Genomic_DNA"/>
</dbReference>
<gene>
    <name evidence="1" type="ORF">HD841_002669</name>
</gene>
<protein>
    <recommendedName>
        <fullName evidence="3">ATPase</fullName>
    </recommendedName>
</protein>
<dbReference type="InterPro" id="IPR027417">
    <property type="entry name" value="P-loop_NTPase"/>
</dbReference>
<comment type="caution">
    <text evidence="1">The sequence shown here is derived from an EMBL/GenBank/DDBJ whole genome shotgun (WGS) entry which is preliminary data.</text>
</comment>
<keyword evidence="2" id="KW-1185">Reference proteome</keyword>
<dbReference type="PANTHER" id="PTHR42935">
    <property type="entry name" value="SLR0930 PROTEIN"/>
    <property type="match status" value="1"/>
</dbReference>
<reference evidence="1 2" key="1">
    <citation type="submission" date="2020-07" db="EMBL/GenBank/DDBJ databases">
        <authorList>
            <person name="Partida-Martinez L."/>
            <person name="Huntemann M."/>
            <person name="Clum A."/>
            <person name="Wang J."/>
            <person name="Palaniappan K."/>
            <person name="Ritter S."/>
            <person name="Chen I.-M."/>
            <person name="Stamatis D."/>
            <person name="Reddy T."/>
            <person name="O'Malley R."/>
            <person name="Daum C."/>
            <person name="Shapiro N."/>
            <person name="Ivanova N."/>
            <person name="Kyrpides N."/>
            <person name="Woyke T."/>
        </authorList>
    </citation>
    <scope>NUCLEOTIDE SEQUENCE [LARGE SCALE GENOMIC DNA]</scope>
    <source>
        <strain evidence="1 2">AS2.3</strain>
    </source>
</reference>
<dbReference type="Proteomes" id="UP000517753">
    <property type="component" value="Unassembled WGS sequence"/>
</dbReference>
<proteinExistence type="predicted"/>
<dbReference type="InterPro" id="IPR008533">
    <property type="entry name" value="DUF815"/>
</dbReference>
<dbReference type="Gene3D" id="3.40.50.300">
    <property type="entry name" value="P-loop containing nucleotide triphosphate hydrolases"/>
    <property type="match status" value="1"/>
</dbReference>
<dbReference type="SUPFAM" id="SSF52540">
    <property type="entry name" value="P-loop containing nucleoside triphosphate hydrolases"/>
    <property type="match status" value="1"/>
</dbReference>
<dbReference type="Pfam" id="PF05673">
    <property type="entry name" value="DUF815"/>
    <property type="match status" value="1"/>
</dbReference>
<evidence type="ECO:0000313" key="1">
    <source>
        <dbReference type="EMBL" id="NYD90872.1"/>
    </source>
</evidence>
<sequence>MTAAMTDPLERIAAALDRLAPPPPASDDPLAHPAYVWRDGALTAARAFAPLPLDLLIGVDRQRDALIETLRRLAAGAAAQDVLLWGARGTGKSALVKAATGAVQAEGGAIALVEVAALDALPQLFTRLAPLPRAFALFLDDLGIDVPAEARTLRSLLEGGAEARPDNVRLLVTANRRHLVVRDIAEQSGGGAGNEPRPINPRDSIDDQLALADRFGLSLGFHALDQDGYCAIVAAYAARYDLPFDAAEAINWATRRGSRSGRVAWQYVTELAGRLGRSLREIR</sequence>
<evidence type="ECO:0000313" key="2">
    <source>
        <dbReference type="Proteomes" id="UP000517753"/>
    </source>
</evidence>